<feature type="region of interest" description="Disordered" evidence="1">
    <location>
        <begin position="309"/>
        <end position="375"/>
    </location>
</feature>
<protein>
    <submittedName>
        <fullName evidence="2">Uncharacterized protein</fullName>
    </submittedName>
</protein>
<dbReference type="InterPro" id="IPR027417">
    <property type="entry name" value="P-loop_NTPase"/>
</dbReference>
<dbReference type="Gene3D" id="1.10.287.1490">
    <property type="match status" value="1"/>
</dbReference>
<dbReference type="EMBL" id="BMPD01000005">
    <property type="protein sequence ID" value="GGK74411.1"/>
    <property type="molecule type" value="Genomic_DNA"/>
</dbReference>
<dbReference type="AlphaFoldDB" id="A0A830F0A1"/>
<dbReference type="PANTHER" id="PTHR23159">
    <property type="entry name" value="CENTROSOMAL PROTEIN 2"/>
    <property type="match status" value="1"/>
</dbReference>
<evidence type="ECO:0000313" key="2">
    <source>
        <dbReference type="EMBL" id="GGK74411.1"/>
    </source>
</evidence>
<comment type="caution">
    <text evidence="2">The sequence shown here is derived from an EMBL/GenBank/DDBJ whole genome shotgun (WGS) entry which is preliminary data.</text>
</comment>
<dbReference type="SUPFAM" id="SSF52540">
    <property type="entry name" value="P-loop containing nucleoside triphosphate hydrolases"/>
    <property type="match status" value="1"/>
</dbReference>
<evidence type="ECO:0000313" key="3">
    <source>
        <dbReference type="Proteomes" id="UP000614221"/>
    </source>
</evidence>
<accession>A0A830F0A1</accession>
<reference evidence="2" key="1">
    <citation type="journal article" date="2014" name="Int. J. Syst. Evol. Microbiol.">
        <title>Complete genome sequence of Corynebacterium casei LMG S-19264T (=DSM 44701T), isolated from a smear-ripened cheese.</title>
        <authorList>
            <consortium name="US DOE Joint Genome Institute (JGI-PGF)"/>
            <person name="Walter F."/>
            <person name="Albersmeier A."/>
            <person name="Kalinowski J."/>
            <person name="Ruckert C."/>
        </authorList>
    </citation>
    <scope>NUCLEOTIDE SEQUENCE</scope>
    <source>
        <strain evidence="2">JCM 19018</strain>
    </source>
</reference>
<dbReference type="Gene3D" id="3.40.50.300">
    <property type="entry name" value="P-loop containing nucleotide triphosphate hydrolases"/>
    <property type="match status" value="1"/>
</dbReference>
<dbReference type="PANTHER" id="PTHR23159:SF31">
    <property type="entry name" value="CENTROSOME-ASSOCIATED PROTEIN CEP250 ISOFORM X1"/>
    <property type="match status" value="1"/>
</dbReference>
<dbReference type="RefSeq" id="WP_188978945.1">
    <property type="nucleotide sequence ID" value="NZ_BMPD01000005.1"/>
</dbReference>
<organism evidence="2 3">
    <name type="scientific">Haloarcula sebkhae</name>
    <dbReference type="NCBI Taxonomy" id="932660"/>
    <lineage>
        <taxon>Archaea</taxon>
        <taxon>Methanobacteriati</taxon>
        <taxon>Methanobacteriota</taxon>
        <taxon>Stenosarchaea group</taxon>
        <taxon>Halobacteria</taxon>
        <taxon>Halobacteriales</taxon>
        <taxon>Haloarculaceae</taxon>
        <taxon>Haloarcula</taxon>
    </lineage>
</organism>
<reference evidence="2" key="2">
    <citation type="submission" date="2020-09" db="EMBL/GenBank/DDBJ databases">
        <authorList>
            <person name="Sun Q."/>
            <person name="Ohkuma M."/>
        </authorList>
    </citation>
    <scope>NUCLEOTIDE SEQUENCE</scope>
    <source>
        <strain evidence="2">JCM 19018</strain>
    </source>
</reference>
<feature type="compositionally biased region" description="Basic and acidic residues" evidence="1">
    <location>
        <begin position="310"/>
        <end position="337"/>
    </location>
</feature>
<evidence type="ECO:0000256" key="1">
    <source>
        <dbReference type="SAM" id="MobiDB-lite"/>
    </source>
</evidence>
<dbReference type="OrthoDB" id="350818at2157"/>
<name>A0A830F0A1_9EURY</name>
<dbReference type="Proteomes" id="UP000614221">
    <property type="component" value="Unassembled WGS sequence"/>
</dbReference>
<feature type="region of interest" description="Disordered" evidence="1">
    <location>
        <begin position="264"/>
        <end position="295"/>
    </location>
</feature>
<gene>
    <name evidence="2" type="ORF">GCM10009067_28290</name>
</gene>
<proteinExistence type="predicted"/>
<sequence length="603" mass="66352">MSAQAELDPEEMTDSTVTLGDVQFDPVQEQDFRLSVEGTSGTGKSNTLAVILEDLADVAIPTLIVERLGALSPVRLEDEDIVVVGARDEEGVDLAVGLEDLDQIGSWVLDRGMKILLDVSTYADYEQEGSRVHEAAARAVRSLNDRAHEKYRSGDRTKSLLAVDEAHYMAPKDSAPEPELDEHVKRCRGQLIKVATEGGNKGISVISGYQRRAFLHNGVIQLCDDYIAHKPGDEDVDRTAKALRCSEDALAALETGEILARGTSITDGDLVGPTTVRKRRSPDPREESFELPETPDQLADVLEDIQGEVEAERERRDQREDELEQLREENDRLREEKEELEQELADTSRLGDALKNLADSGDATPAAAQDVGEGVADLQDRVAELKAERDDLQERLNETEATVDELREERATLQDDVADLEAEVQEVRAAFDGAAGHVQELASAFDVDVDVTKPETAPDGDDVPALRDRIGELEAENARLRKQQPETLEPLADYEAFLEDDAVQAAIDAAKDDATCSPRYIKGVLAAIIDEGGWVPYDDVAERLGVSTTSDVSKAASELERRKVIKKDSRNEGMHVDLNIDGLNEVREAAARREKTEQLMDEL</sequence>